<dbReference type="AlphaFoldDB" id="A0A0G1BN01"/>
<proteinExistence type="predicted"/>
<dbReference type="SUPFAM" id="SSF103256">
    <property type="entry name" value="Hypothetical protein TM0160"/>
    <property type="match status" value="1"/>
</dbReference>
<name>A0A0G1BN01_UNCKA</name>
<dbReference type="GO" id="GO:0004518">
    <property type="term" value="F:nuclease activity"/>
    <property type="evidence" value="ECO:0007669"/>
    <property type="project" value="InterPro"/>
</dbReference>
<evidence type="ECO:0000313" key="3">
    <source>
        <dbReference type="Proteomes" id="UP000033847"/>
    </source>
</evidence>
<sequence length="135" mass="15545">MYKEAKYITTIPGNDKKTAYFLCKNPKVLVPMELKDTSNFAYPDLFTIFRHVLTTLKTEVVSSKIYKFQDDVFYAYLTLNQEGKYTDINMPPLAAFKICNMLGIPILLDEKIIRDLGFLVTKEMIESAINNCPQN</sequence>
<accession>A0A0G1BN01</accession>
<reference evidence="2 3" key="1">
    <citation type="journal article" date="2015" name="Nature">
        <title>rRNA introns, odd ribosomes, and small enigmatic genomes across a large radiation of phyla.</title>
        <authorList>
            <person name="Brown C.T."/>
            <person name="Hug L.A."/>
            <person name="Thomas B.C."/>
            <person name="Sharon I."/>
            <person name="Castelle C.J."/>
            <person name="Singh A."/>
            <person name="Wilkins M.J."/>
            <person name="Williams K.H."/>
            <person name="Banfield J.F."/>
        </authorList>
    </citation>
    <scope>NUCLEOTIDE SEQUENCE [LARGE SCALE GENOMIC DNA]</scope>
</reference>
<comment type="caution">
    <text evidence="2">The sequence shown here is derived from an EMBL/GenBank/DDBJ whole genome shotgun (WGS) entry which is preliminary data.</text>
</comment>
<dbReference type="EMBL" id="LCCU01000005">
    <property type="protein sequence ID" value="KKS38873.1"/>
    <property type="molecule type" value="Genomic_DNA"/>
</dbReference>
<dbReference type="InterPro" id="IPR036104">
    <property type="entry name" value="BFN_sf"/>
</dbReference>
<gene>
    <name evidence="2" type="ORF">UV00_C0005G0056</name>
</gene>
<dbReference type="Pfam" id="PF02577">
    <property type="entry name" value="BFN_dom"/>
    <property type="match status" value="1"/>
</dbReference>
<organism evidence="2 3">
    <name type="scientific">candidate division WWE3 bacterium GW2011_GWF1_42_14</name>
    <dbReference type="NCBI Taxonomy" id="1619138"/>
    <lineage>
        <taxon>Bacteria</taxon>
        <taxon>Katanobacteria</taxon>
    </lineage>
</organism>
<dbReference type="Gene3D" id="3.10.690.10">
    <property type="entry name" value="Bifunctional nuclease domain"/>
    <property type="match status" value="1"/>
</dbReference>
<dbReference type="Proteomes" id="UP000033847">
    <property type="component" value="Unassembled WGS sequence"/>
</dbReference>
<dbReference type="InterPro" id="IPR003729">
    <property type="entry name" value="Bi_nuclease_dom"/>
</dbReference>
<evidence type="ECO:0000259" key="1">
    <source>
        <dbReference type="Pfam" id="PF02577"/>
    </source>
</evidence>
<evidence type="ECO:0000313" key="2">
    <source>
        <dbReference type="EMBL" id="KKS38873.1"/>
    </source>
</evidence>
<feature type="domain" description="BFN" evidence="1">
    <location>
        <begin position="41"/>
        <end position="117"/>
    </location>
</feature>
<protein>
    <recommendedName>
        <fullName evidence="1">BFN domain-containing protein</fullName>
    </recommendedName>
</protein>